<evidence type="ECO:0000256" key="5">
    <source>
        <dbReference type="ARBA" id="ARBA00022692"/>
    </source>
</evidence>
<dbReference type="GO" id="GO:0004222">
    <property type="term" value="F:metalloendopeptidase activity"/>
    <property type="evidence" value="ECO:0007669"/>
    <property type="project" value="UniProtKB-UniRule"/>
</dbReference>
<reference evidence="14" key="1">
    <citation type="journal article" date="2015" name="Microbiology (Mosc.)">
        <title>Genomics of the Weissella cibaria species with an examination of its metabolic traits.</title>
        <authorList>
            <person name="Lynch K.M."/>
            <person name="Lucid A."/>
            <person name="Arendt E.K."/>
            <person name="Sleator R.D."/>
            <person name="Lucey B."/>
            <person name="Coffey A."/>
        </authorList>
    </citation>
    <scope>NUCLEOTIDE SEQUENCE [LARGE SCALE GENOMIC DNA]</scope>
    <source>
        <strain evidence="14">MG1</strain>
    </source>
</reference>
<name>A0A0D1K2T6_9LACO</name>
<evidence type="ECO:0000256" key="7">
    <source>
        <dbReference type="ARBA" id="ARBA00022801"/>
    </source>
</evidence>
<evidence type="ECO:0000256" key="1">
    <source>
        <dbReference type="ARBA" id="ARBA00004651"/>
    </source>
</evidence>
<dbReference type="InterPro" id="IPR050083">
    <property type="entry name" value="HtpX_protease"/>
</dbReference>
<dbReference type="EC" id="3.4.24.-" evidence="12"/>
<keyword evidence="3 12" id="KW-1003">Cell membrane</keyword>
<dbReference type="EMBL" id="JWHU01000041">
    <property type="protein sequence ID" value="KIU19284.1"/>
    <property type="molecule type" value="Genomic_DNA"/>
</dbReference>
<evidence type="ECO:0000256" key="10">
    <source>
        <dbReference type="ARBA" id="ARBA00023049"/>
    </source>
</evidence>
<evidence type="ECO:0000259" key="13">
    <source>
        <dbReference type="Pfam" id="PF01435"/>
    </source>
</evidence>
<sequence>MLFEQIAKNKRKTILLFFGFFLFMGVVGAALGTYMFGRWMPGVVIALVAGIVYAVFMFGQSTEVVMSMNHATEVTSADQAPDLWHIVEDMAMVAQVPMPRVFIIDDPSPNAFATGNDPQHAAVAATTGILQRLNREELEGVMAHEMTHVRNYDIRIQTIAVAMTSAIALLANLGTHFWYFGGGNRDRDREGGGSNIIGIVVSLLVLLLAPMAATLVQLAISRNREYLADAGAVELTRNPQGLINALTKISQSEPMSEQNVSPESAALYIANPLKGDKLAGLFATHPPMDKRIEALRNL</sequence>
<dbReference type="NCBIfam" id="NF003425">
    <property type="entry name" value="PRK04897.1"/>
    <property type="match status" value="1"/>
</dbReference>
<comment type="similarity">
    <text evidence="2 12">Belongs to the peptidase M48B family.</text>
</comment>
<gene>
    <name evidence="12" type="primary">htpX</name>
    <name evidence="14" type="ORF">QX99_02093</name>
</gene>
<keyword evidence="10 12" id="KW-0482">Metalloprotease</keyword>
<comment type="cofactor">
    <cofactor evidence="12">
        <name>Zn(2+)</name>
        <dbReference type="ChEBI" id="CHEBI:29105"/>
    </cofactor>
    <text evidence="12">Binds 1 zinc ion per subunit.</text>
</comment>
<dbReference type="Pfam" id="PF01435">
    <property type="entry name" value="Peptidase_M48"/>
    <property type="match status" value="1"/>
</dbReference>
<evidence type="ECO:0000313" key="14">
    <source>
        <dbReference type="EMBL" id="KIU19284.1"/>
    </source>
</evidence>
<organism evidence="14 15">
    <name type="scientific">Weissella cibaria</name>
    <dbReference type="NCBI Taxonomy" id="137591"/>
    <lineage>
        <taxon>Bacteria</taxon>
        <taxon>Bacillati</taxon>
        <taxon>Bacillota</taxon>
        <taxon>Bacilli</taxon>
        <taxon>Lactobacillales</taxon>
        <taxon>Lactobacillaceae</taxon>
        <taxon>Weissella</taxon>
    </lineage>
</organism>
<dbReference type="CDD" id="cd07340">
    <property type="entry name" value="M48B_Htpx_like"/>
    <property type="match status" value="1"/>
</dbReference>
<keyword evidence="5 12" id="KW-0812">Transmembrane</keyword>
<dbReference type="InterPro" id="IPR001915">
    <property type="entry name" value="Peptidase_M48"/>
</dbReference>
<protein>
    <recommendedName>
        <fullName evidence="12">Protease HtpX homolog</fullName>
        <ecNumber evidence="12">3.4.24.-</ecNumber>
    </recommendedName>
</protein>
<evidence type="ECO:0000256" key="12">
    <source>
        <dbReference type="HAMAP-Rule" id="MF_00188"/>
    </source>
</evidence>
<dbReference type="STRING" id="137591.AO080_09960"/>
<dbReference type="HAMAP" id="MF_00188">
    <property type="entry name" value="Pept_M48_protease_HtpX"/>
    <property type="match status" value="1"/>
</dbReference>
<comment type="caution">
    <text evidence="14">The sequence shown here is derived from an EMBL/GenBank/DDBJ whole genome shotgun (WGS) entry which is preliminary data.</text>
</comment>
<evidence type="ECO:0000313" key="15">
    <source>
        <dbReference type="Proteomes" id="UP000032287"/>
    </source>
</evidence>
<dbReference type="PANTHER" id="PTHR43221">
    <property type="entry name" value="PROTEASE HTPX"/>
    <property type="match status" value="1"/>
</dbReference>
<feature type="active site" evidence="12">
    <location>
        <position position="145"/>
    </location>
</feature>
<keyword evidence="7 12" id="KW-0378">Hydrolase</keyword>
<keyword evidence="8 12" id="KW-0862">Zinc</keyword>
<evidence type="ECO:0000256" key="2">
    <source>
        <dbReference type="ARBA" id="ARBA00009779"/>
    </source>
</evidence>
<keyword evidence="6 12" id="KW-0479">Metal-binding</keyword>
<feature type="transmembrane region" description="Helical" evidence="12">
    <location>
        <begin position="159"/>
        <end position="180"/>
    </location>
</feature>
<dbReference type="PANTHER" id="PTHR43221:SF1">
    <property type="entry name" value="PROTEASE HTPX"/>
    <property type="match status" value="1"/>
</dbReference>
<dbReference type="AlphaFoldDB" id="A0A0D1K2T6"/>
<feature type="binding site" evidence="12">
    <location>
        <position position="144"/>
    </location>
    <ligand>
        <name>Zn(2+)</name>
        <dbReference type="ChEBI" id="CHEBI:29105"/>
        <note>catalytic</note>
    </ligand>
</feature>
<evidence type="ECO:0000256" key="3">
    <source>
        <dbReference type="ARBA" id="ARBA00022475"/>
    </source>
</evidence>
<feature type="binding site" evidence="12">
    <location>
        <position position="225"/>
    </location>
    <ligand>
        <name>Zn(2+)</name>
        <dbReference type="ChEBI" id="CHEBI:29105"/>
        <note>catalytic</note>
    </ligand>
</feature>
<dbReference type="GO" id="GO:0005886">
    <property type="term" value="C:plasma membrane"/>
    <property type="evidence" value="ECO:0007669"/>
    <property type="project" value="UniProtKB-SubCell"/>
</dbReference>
<evidence type="ECO:0000256" key="11">
    <source>
        <dbReference type="ARBA" id="ARBA00023136"/>
    </source>
</evidence>
<keyword evidence="15" id="KW-1185">Reference proteome</keyword>
<feature type="domain" description="Peptidase M48" evidence="13">
    <location>
        <begin position="79"/>
        <end position="297"/>
    </location>
</feature>
<keyword evidence="4 12" id="KW-0645">Protease</keyword>
<dbReference type="Gene3D" id="3.30.2010.10">
    <property type="entry name" value="Metalloproteases ('zincins'), catalytic domain"/>
    <property type="match status" value="1"/>
</dbReference>
<keyword evidence="9 12" id="KW-1133">Transmembrane helix</keyword>
<comment type="subcellular location">
    <subcellularLocation>
        <location evidence="1 12">Cell membrane</location>
        <topology evidence="1 12">Multi-pass membrane protein</topology>
    </subcellularLocation>
</comment>
<feature type="transmembrane region" description="Helical" evidence="12">
    <location>
        <begin position="192"/>
        <end position="216"/>
    </location>
</feature>
<dbReference type="InterPro" id="IPR022919">
    <property type="entry name" value="Pept_M48_protease_HtpX"/>
</dbReference>
<dbReference type="GO" id="GO:0006508">
    <property type="term" value="P:proteolysis"/>
    <property type="evidence" value="ECO:0007669"/>
    <property type="project" value="UniProtKB-KW"/>
</dbReference>
<evidence type="ECO:0000256" key="4">
    <source>
        <dbReference type="ARBA" id="ARBA00022670"/>
    </source>
</evidence>
<proteinExistence type="inferred from homology"/>
<accession>A0A0D1K2T6</accession>
<evidence type="ECO:0000256" key="9">
    <source>
        <dbReference type="ARBA" id="ARBA00022989"/>
    </source>
</evidence>
<dbReference type="RefSeq" id="WP_043712323.1">
    <property type="nucleotide sequence ID" value="NZ_JALOCT010000013.1"/>
</dbReference>
<dbReference type="PATRIC" id="fig|137591.25.peg.2061"/>
<keyword evidence="11 12" id="KW-0472">Membrane</keyword>
<feature type="transmembrane region" description="Helical" evidence="12">
    <location>
        <begin position="39"/>
        <end position="59"/>
    </location>
</feature>
<dbReference type="eggNOG" id="COG0501">
    <property type="taxonomic scope" value="Bacteria"/>
</dbReference>
<dbReference type="GO" id="GO:0008270">
    <property type="term" value="F:zinc ion binding"/>
    <property type="evidence" value="ECO:0007669"/>
    <property type="project" value="UniProtKB-UniRule"/>
</dbReference>
<feature type="binding site" evidence="12">
    <location>
        <position position="148"/>
    </location>
    <ligand>
        <name>Zn(2+)</name>
        <dbReference type="ChEBI" id="CHEBI:29105"/>
        <note>catalytic</note>
    </ligand>
</feature>
<evidence type="ECO:0000256" key="6">
    <source>
        <dbReference type="ARBA" id="ARBA00022723"/>
    </source>
</evidence>
<evidence type="ECO:0000256" key="8">
    <source>
        <dbReference type="ARBA" id="ARBA00022833"/>
    </source>
</evidence>
<dbReference type="Proteomes" id="UP000032287">
    <property type="component" value="Unassembled WGS sequence"/>
</dbReference>